<dbReference type="GO" id="GO:0009986">
    <property type="term" value="C:cell surface"/>
    <property type="evidence" value="ECO:0007669"/>
    <property type="project" value="UniProtKB-SubCell"/>
</dbReference>
<dbReference type="InterPro" id="IPR000983">
    <property type="entry name" value="Bac_GSPG_pilin"/>
</dbReference>
<dbReference type="PATRIC" id="fig|1430899.3.peg.769"/>
<evidence type="ECO:0000256" key="2">
    <source>
        <dbReference type="ARBA" id="ARBA00004241"/>
    </source>
</evidence>
<dbReference type="Pfam" id="PF07963">
    <property type="entry name" value="N_methyl"/>
    <property type="match status" value="1"/>
</dbReference>
<feature type="region of interest" description="Disordered" evidence="11">
    <location>
        <begin position="83"/>
        <end position="104"/>
    </location>
</feature>
<dbReference type="NCBIfam" id="NF040999">
    <property type="entry name" value="pilin_ComGC"/>
    <property type="match status" value="1"/>
</dbReference>
<evidence type="ECO:0000256" key="1">
    <source>
        <dbReference type="ARBA" id="ARBA00004162"/>
    </source>
</evidence>
<evidence type="ECO:0000256" key="4">
    <source>
        <dbReference type="ARBA" id="ARBA00022481"/>
    </source>
</evidence>
<comment type="caution">
    <text evidence="12">The sequence shown here is derived from an EMBL/GenBank/DDBJ whole genome shotgun (WGS) entry which is preliminary data.</text>
</comment>
<comment type="function">
    <text evidence="10">Required for transformation and DNA binding.</text>
</comment>
<comment type="subunit">
    <text evidence="10">Homodimer.</text>
</comment>
<dbReference type="GO" id="GO:0005886">
    <property type="term" value="C:plasma membrane"/>
    <property type="evidence" value="ECO:0007669"/>
    <property type="project" value="UniProtKB-SubCell"/>
</dbReference>
<keyword evidence="10" id="KW-0813">Transport</keyword>
<evidence type="ECO:0000256" key="5">
    <source>
        <dbReference type="ARBA" id="ARBA00022692"/>
    </source>
</evidence>
<feature type="transmembrane region" description="Helical" evidence="10">
    <location>
        <begin position="12"/>
        <end position="32"/>
    </location>
</feature>
<sequence>MFKINWKDERAFTLVEMLIVLLVVSVLLLLTIPNIVKQSKSINDKGCTAFISVVESQVQAYQLEFNQVPSFADLLSKGYLSEDQKSCPNGKNVRIDASGNVREE</sequence>
<dbReference type="GO" id="GO:0015628">
    <property type="term" value="P:protein secretion by the type II secretion system"/>
    <property type="evidence" value="ECO:0007669"/>
    <property type="project" value="InterPro"/>
</dbReference>
<dbReference type="Gene3D" id="3.30.700.10">
    <property type="entry name" value="Glycoprotein, Type 4 Pilin"/>
    <property type="match status" value="1"/>
</dbReference>
<dbReference type="NCBIfam" id="TIGR02532">
    <property type="entry name" value="IV_pilin_GFxxxE"/>
    <property type="match status" value="1"/>
</dbReference>
<comment type="subcellular location">
    <subcellularLocation>
        <location evidence="1">Cell membrane</location>
        <topology evidence="1">Single-pass membrane protein</topology>
    </subcellularLocation>
    <subcellularLocation>
        <location evidence="2">Cell surface</location>
    </subcellularLocation>
</comment>
<reference evidence="12 13" key="1">
    <citation type="journal article" date="2015" name="Genome Biol. Evol.">
        <title>Comparative Genomics of Listeria Sensu Lato: Genus-Wide Differences in Evolutionary Dynamics and the Progressive Gain of Complex, Potentially Pathogenicity-Related Traits through Lateral Gene Transfer.</title>
        <authorList>
            <person name="Chiara M."/>
            <person name="Caruso M."/>
            <person name="D'Erchia A.M."/>
            <person name="Manzari C."/>
            <person name="Fraccalvieri R."/>
            <person name="Goffredo E."/>
            <person name="Latorre L."/>
            <person name="Miccolupo A."/>
            <person name="Padalino I."/>
            <person name="Santagada G."/>
            <person name="Chiocco D."/>
            <person name="Pesole G."/>
            <person name="Horner D.S."/>
            <person name="Parisi A."/>
        </authorList>
    </citation>
    <scope>NUCLEOTIDE SEQUENCE [LARGE SCALE GENOMIC DNA]</scope>
    <source>
        <strain evidence="12 13">1991</strain>
    </source>
</reference>
<protein>
    <recommendedName>
        <fullName evidence="10">ComG operon protein 3</fullName>
    </recommendedName>
</protein>
<dbReference type="OrthoDB" id="1798043at2"/>
<gene>
    <name evidence="12" type="ORF">X560_0744</name>
</gene>
<evidence type="ECO:0000256" key="10">
    <source>
        <dbReference type="PIRNR" id="PIRNR029928"/>
    </source>
</evidence>
<evidence type="ECO:0000313" key="12">
    <source>
        <dbReference type="EMBL" id="KMT60616.1"/>
    </source>
</evidence>
<dbReference type="AlphaFoldDB" id="A0A0J8J8G4"/>
<evidence type="ECO:0000256" key="9">
    <source>
        <dbReference type="ARBA" id="ARBA00043982"/>
    </source>
</evidence>
<keyword evidence="7 10" id="KW-0472">Membrane</keyword>
<accession>A0A0J8J8G4</accession>
<dbReference type="EMBL" id="AZHO01000007">
    <property type="protein sequence ID" value="KMT60616.1"/>
    <property type="molecule type" value="Genomic_DNA"/>
</dbReference>
<dbReference type="GO" id="GO:0030420">
    <property type="term" value="P:establishment of competence for transformation"/>
    <property type="evidence" value="ECO:0007669"/>
    <property type="project" value="UniProtKB-UniRule"/>
</dbReference>
<proteinExistence type="inferred from homology"/>
<dbReference type="PRINTS" id="PR00813">
    <property type="entry name" value="BCTERIALGSPG"/>
</dbReference>
<dbReference type="Proteomes" id="UP000052258">
    <property type="component" value="Unassembled WGS sequence"/>
</dbReference>
<evidence type="ECO:0000256" key="7">
    <source>
        <dbReference type="ARBA" id="ARBA00023136"/>
    </source>
</evidence>
<evidence type="ECO:0000256" key="3">
    <source>
        <dbReference type="ARBA" id="ARBA00022475"/>
    </source>
</evidence>
<dbReference type="PIRSF" id="PIRSF029928">
    <property type="entry name" value="Late_competence_ComGC"/>
    <property type="match status" value="1"/>
</dbReference>
<keyword evidence="5 10" id="KW-0812">Transmembrane</keyword>
<organism evidence="12 13">
    <name type="scientific">Listeria fleischmannii 1991</name>
    <dbReference type="NCBI Taxonomy" id="1430899"/>
    <lineage>
        <taxon>Bacteria</taxon>
        <taxon>Bacillati</taxon>
        <taxon>Bacillota</taxon>
        <taxon>Bacilli</taxon>
        <taxon>Bacillales</taxon>
        <taxon>Listeriaceae</taxon>
        <taxon>Listeria</taxon>
    </lineage>
</organism>
<dbReference type="InterPro" id="IPR045584">
    <property type="entry name" value="Pilin-like"/>
</dbReference>
<evidence type="ECO:0000256" key="6">
    <source>
        <dbReference type="ARBA" id="ARBA00022989"/>
    </source>
</evidence>
<dbReference type="InterPro" id="IPR016940">
    <property type="entry name" value="ComGC"/>
</dbReference>
<dbReference type="SUPFAM" id="SSF54523">
    <property type="entry name" value="Pili subunits"/>
    <property type="match status" value="1"/>
</dbReference>
<evidence type="ECO:0000256" key="8">
    <source>
        <dbReference type="ARBA" id="ARBA00023287"/>
    </source>
</evidence>
<evidence type="ECO:0000256" key="11">
    <source>
        <dbReference type="SAM" id="MobiDB-lite"/>
    </source>
</evidence>
<keyword evidence="4" id="KW-0488">Methylation</keyword>
<dbReference type="GO" id="GO:0015627">
    <property type="term" value="C:type II protein secretion system complex"/>
    <property type="evidence" value="ECO:0007669"/>
    <property type="project" value="InterPro"/>
</dbReference>
<name>A0A0J8J8G4_9LIST</name>
<keyword evidence="13" id="KW-1185">Reference proteome</keyword>
<evidence type="ECO:0000313" key="13">
    <source>
        <dbReference type="Proteomes" id="UP000052258"/>
    </source>
</evidence>
<keyword evidence="3 10" id="KW-1003">Cell membrane</keyword>
<dbReference type="InterPro" id="IPR012902">
    <property type="entry name" value="N_methyl_site"/>
</dbReference>
<keyword evidence="6 10" id="KW-1133">Transmembrane helix</keyword>
<keyword evidence="8 10" id="KW-0178">Competence</keyword>
<comment type="similarity">
    <text evidence="9 10">Belongs to the ComGC family.</text>
</comment>
<dbReference type="RefSeq" id="WP_007474342.1">
    <property type="nucleotide sequence ID" value="NZ_KQ130610.1"/>
</dbReference>